<feature type="compositionally biased region" description="Low complexity" evidence="5">
    <location>
        <begin position="48"/>
        <end position="59"/>
    </location>
</feature>
<proteinExistence type="inferred from homology"/>
<keyword evidence="2" id="KW-0547">Nucleotide-binding</keyword>
<dbReference type="SMART" id="SM00382">
    <property type="entry name" value="AAA"/>
    <property type="match status" value="1"/>
</dbReference>
<gene>
    <name evidence="7" type="primary">rpt1</name>
    <name evidence="7" type="ORF">LC1Nh_0585</name>
</gene>
<evidence type="ECO:0000313" key="8">
    <source>
        <dbReference type="Proteomes" id="UP000377803"/>
    </source>
</evidence>
<feature type="compositionally biased region" description="Basic and acidic residues" evidence="5">
    <location>
        <begin position="23"/>
        <end position="40"/>
    </location>
</feature>
<reference evidence="8" key="1">
    <citation type="submission" date="2019-05" db="EMBL/GenBank/DDBJ databases">
        <title>Candidatus Nanohalobium constans, a novel model system to study the DPANN nano-sized archaea: genomic and physiological characterization of a nanoarchaeon co-cultured with its chitinotrophic host.</title>
        <authorList>
            <person name="La Cono V."/>
            <person name="Arcadi E."/>
            <person name="Crisafi F."/>
            <person name="Denaro R."/>
            <person name="La Spada G."/>
            <person name="Messina E."/>
            <person name="Smedile F."/>
            <person name="Toshchakov S.V."/>
            <person name="Shevchenko M.A."/>
            <person name="Golyshin P.N."/>
            <person name="Golyshina O.V."/>
            <person name="Ferrer M."/>
            <person name="Rohde M."/>
            <person name="Mushegian A."/>
            <person name="Sorokin D.Y."/>
            <person name="Giuliano L."/>
            <person name="Yakimov M.M."/>
        </authorList>
    </citation>
    <scope>NUCLEOTIDE SEQUENCE [LARGE SCALE GENOMIC DNA]</scope>
    <source>
        <strain evidence="8">LC1Nh</strain>
    </source>
</reference>
<feature type="region of interest" description="Disordered" evidence="5">
    <location>
        <begin position="19"/>
        <end position="73"/>
    </location>
</feature>
<comment type="similarity">
    <text evidence="1">Belongs to the AAA ATPase family.</text>
</comment>
<keyword evidence="4 7" id="KW-0647">Proteasome</keyword>
<organism evidence="7 8">
    <name type="scientific">Candidatus Nanohalobium constans</name>
    <dbReference type="NCBI Taxonomy" id="2565781"/>
    <lineage>
        <taxon>Archaea</taxon>
        <taxon>Candidatus Nanohalarchaeota</taxon>
        <taxon>Candidatus Nanohalobia</taxon>
        <taxon>Candidatus Nanohalobiales</taxon>
        <taxon>Candidatus Nanohalobiaceae</taxon>
        <taxon>Candidatus Nanohalobium</taxon>
    </lineage>
</organism>
<dbReference type="GO" id="GO:0005524">
    <property type="term" value="F:ATP binding"/>
    <property type="evidence" value="ECO:0007669"/>
    <property type="project" value="UniProtKB-KW"/>
</dbReference>
<evidence type="ECO:0000256" key="4">
    <source>
        <dbReference type="ARBA" id="ARBA00022942"/>
    </source>
</evidence>
<evidence type="ECO:0000256" key="2">
    <source>
        <dbReference type="ARBA" id="ARBA00022741"/>
    </source>
</evidence>
<dbReference type="InterPro" id="IPR050221">
    <property type="entry name" value="26S_Proteasome_ATPase"/>
</dbReference>
<dbReference type="InterPro" id="IPR003593">
    <property type="entry name" value="AAA+_ATPase"/>
</dbReference>
<sequence>MGFLDKFRDYLSRLLEEVEQMTEEQKQDTSEAEKKGEDKKNSKKKQQRVQFPQYFQQQRGKAGKKNPNSTNLKTPVMRGVVVSEFDGDRIWVEASGNMKGRYGVEVPQGYSPEDLQPGTEVALDPNSFKVTDVVSKGQDAEFQAIETDVTFQDIGGLDHVIKSLSSNVGAQLNSDKLNRIQEWGMDMDKSILLIGKPGTGKTHMVKALSNEYDAEMFMINGPQLVEKFIGEGAKKVKRLYEQARASDKPSIVFIDEIDAIAKKRLDDRRHGGEEVERTMSQLLSELDGLDSEEGNVISIFATNTPDIMDPALLNRTSAIEVPVPNDEAKEEILKVHTRKMDLEEELDLELLAEELDDEFTGRDIQQIVKQAAVNALDRYEDYSEAKVNMEDFLEAVQDLKEGNMGVEKDFLSGENKHPNEMFA</sequence>
<dbReference type="KEGG" id="ncon:LC1Nh_0585"/>
<evidence type="ECO:0000256" key="3">
    <source>
        <dbReference type="ARBA" id="ARBA00022840"/>
    </source>
</evidence>
<feature type="domain" description="AAA+ ATPase" evidence="6">
    <location>
        <begin position="187"/>
        <end position="327"/>
    </location>
</feature>
<dbReference type="GO" id="GO:0000502">
    <property type="term" value="C:proteasome complex"/>
    <property type="evidence" value="ECO:0007669"/>
    <property type="project" value="UniProtKB-KW"/>
</dbReference>
<dbReference type="InterPro" id="IPR027417">
    <property type="entry name" value="P-loop_NTPase"/>
</dbReference>
<evidence type="ECO:0000256" key="1">
    <source>
        <dbReference type="ARBA" id="ARBA00006914"/>
    </source>
</evidence>
<keyword evidence="8" id="KW-1185">Reference proteome</keyword>
<dbReference type="Pfam" id="PF00004">
    <property type="entry name" value="AAA"/>
    <property type="match status" value="1"/>
</dbReference>
<dbReference type="EMBL" id="CP040089">
    <property type="protein sequence ID" value="QGA80481.1"/>
    <property type="molecule type" value="Genomic_DNA"/>
</dbReference>
<protein>
    <submittedName>
        <fullName evidence="7">ATP-dependent 26S proteasome regulatory subunit</fullName>
    </submittedName>
</protein>
<name>A0A5Q0UGH4_9ARCH</name>
<dbReference type="InterPro" id="IPR003959">
    <property type="entry name" value="ATPase_AAA_core"/>
</dbReference>
<dbReference type="InterPro" id="IPR012340">
    <property type="entry name" value="NA-bd_OB-fold"/>
</dbReference>
<evidence type="ECO:0000256" key="5">
    <source>
        <dbReference type="SAM" id="MobiDB-lite"/>
    </source>
</evidence>
<dbReference type="Proteomes" id="UP000377803">
    <property type="component" value="Chromosome"/>
</dbReference>
<dbReference type="AlphaFoldDB" id="A0A5Q0UGH4"/>
<dbReference type="Gene3D" id="1.10.8.60">
    <property type="match status" value="1"/>
</dbReference>
<accession>A0A5Q0UGH4</accession>
<dbReference type="Gene3D" id="3.40.50.300">
    <property type="entry name" value="P-loop containing nucleotide triphosphate hydrolases"/>
    <property type="match status" value="1"/>
</dbReference>
<dbReference type="Gene3D" id="2.40.50.140">
    <property type="entry name" value="Nucleic acid-binding proteins"/>
    <property type="match status" value="1"/>
</dbReference>
<dbReference type="PANTHER" id="PTHR23073">
    <property type="entry name" value="26S PROTEASOME REGULATORY SUBUNIT"/>
    <property type="match status" value="1"/>
</dbReference>
<keyword evidence="3" id="KW-0067">ATP-binding</keyword>
<dbReference type="SUPFAM" id="SSF52540">
    <property type="entry name" value="P-loop containing nucleoside triphosphate hydrolases"/>
    <property type="match status" value="1"/>
</dbReference>
<evidence type="ECO:0000313" key="7">
    <source>
        <dbReference type="EMBL" id="QGA80481.1"/>
    </source>
</evidence>
<dbReference type="GO" id="GO:0016887">
    <property type="term" value="F:ATP hydrolysis activity"/>
    <property type="evidence" value="ECO:0007669"/>
    <property type="project" value="InterPro"/>
</dbReference>
<evidence type="ECO:0000259" key="6">
    <source>
        <dbReference type="SMART" id="SM00382"/>
    </source>
</evidence>